<dbReference type="Proteomes" id="UP000271974">
    <property type="component" value="Unassembled WGS sequence"/>
</dbReference>
<name>A0A433T390_ELYCH</name>
<evidence type="ECO:0000256" key="1">
    <source>
        <dbReference type="SAM" id="SignalP"/>
    </source>
</evidence>
<evidence type="ECO:0000313" key="2">
    <source>
        <dbReference type="EMBL" id="RUS75970.1"/>
    </source>
</evidence>
<feature type="chain" id="PRO_5019268081" evidence="1">
    <location>
        <begin position="27"/>
        <end position="182"/>
    </location>
</feature>
<dbReference type="EMBL" id="RQTK01000696">
    <property type="protein sequence ID" value="RUS75970.1"/>
    <property type="molecule type" value="Genomic_DNA"/>
</dbReference>
<gene>
    <name evidence="2" type="ORF">EGW08_016277</name>
</gene>
<dbReference type="AlphaFoldDB" id="A0A433T390"/>
<keyword evidence="3" id="KW-1185">Reference proteome</keyword>
<accession>A0A433T390</accession>
<evidence type="ECO:0000313" key="3">
    <source>
        <dbReference type="Proteomes" id="UP000271974"/>
    </source>
</evidence>
<keyword evidence="1" id="KW-0732">Signal</keyword>
<sequence length="182" mass="19975">MENTGTLGRSSCILALLLLTVVSTGSTPVGAQASDHCDRELMACLNKHVTRFDHTKMDTAKSCRILQDFSGCVSNITCLKEEARDELVTNMTVSFKKLGFNCDPDIKVSVEPLPSSVPHDTGMANPCDEAKNNCTKTLVEESFQIGTDMKDWFCPGLNRYLDCLMKAPCDMDNYGQTVSGLY</sequence>
<feature type="signal peptide" evidence="1">
    <location>
        <begin position="1"/>
        <end position="26"/>
    </location>
</feature>
<proteinExistence type="predicted"/>
<reference evidence="2 3" key="1">
    <citation type="submission" date="2019-01" db="EMBL/GenBank/DDBJ databases">
        <title>A draft genome assembly of the solar-powered sea slug Elysia chlorotica.</title>
        <authorList>
            <person name="Cai H."/>
            <person name="Li Q."/>
            <person name="Fang X."/>
            <person name="Li J."/>
            <person name="Curtis N.E."/>
            <person name="Altenburger A."/>
            <person name="Shibata T."/>
            <person name="Feng M."/>
            <person name="Maeda T."/>
            <person name="Schwartz J.A."/>
            <person name="Shigenobu S."/>
            <person name="Lundholm N."/>
            <person name="Nishiyama T."/>
            <person name="Yang H."/>
            <person name="Hasebe M."/>
            <person name="Li S."/>
            <person name="Pierce S.K."/>
            <person name="Wang J."/>
        </authorList>
    </citation>
    <scope>NUCLEOTIDE SEQUENCE [LARGE SCALE GENOMIC DNA]</scope>
    <source>
        <strain evidence="2">EC2010</strain>
        <tissue evidence="2">Whole organism of an adult</tissue>
    </source>
</reference>
<organism evidence="2 3">
    <name type="scientific">Elysia chlorotica</name>
    <name type="common">Eastern emerald elysia</name>
    <name type="synonym">Sea slug</name>
    <dbReference type="NCBI Taxonomy" id="188477"/>
    <lineage>
        <taxon>Eukaryota</taxon>
        <taxon>Metazoa</taxon>
        <taxon>Spiralia</taxon>
        <taxon>Lophotrochozoa</taxon>
        <taxon>Mollusca</taxon>
        <taxon>Gastropoda</taxon>
        <taxon>Heterobranchia</taxon>
        <taxon>Euthyneura</taxon>
        <taxon>Panpulmonata</taxon>
        <taxon>Sacoglossa</taxon>
        <taxon>Placobranchoidea</taxon>
        <taxon>Plakobranchidae</taxon>
        <taxon>Elysia</taxon>
    </lineage>
</organism>
<comment type="caution">
    <text evidence="2">The sequence shown here is derived from an EMBL/GenBank/DDBJ whole genome shotgun (WGS) entry which is preliminary data.</text>
</comment>
<protein>
    <submittedName>
        <fullName evidence="2">Uncharacterized protein</fullName>
    </submittedName>
</protein>
<dbReference type="OrthoDB" id="10631497at2759"/>